<feature type="compositionally biased region" description="Low complexity" evidence="1">
    <location>
        <begin position="403"/>
        <end position="416"/>
    </location>
</feature>
<evidence type="ECO:0000259" key="2">
    <source>
        <dbReference type="Pfam" id="PF20233"/>
    </source>
</evidence>
<feature type="region of interest" description="Disordered" evidence="1">
    <location>
        <begin position="92"/>
        <end position="115"/>
    </location>
</feature>
<dbReference type="EMBL" id="KZ613494">
    <property type="protein sequence ID" value="PMD18418.1"/>
    <property type="molecule type" value="Genomic_DNA"/>
</dbReference>
<organism evidence="3 4">
    <name type="scientific">Hyaloscypha hepaticicola</name>
    <dbReference type="NCBI Taxonomy" id="2082293"/>
    <lineage>
        <taxon>Eukaryota</taxon>
        <taxon>Fungi</taxon>
        <taxon>Dikarya</taxon>
        <taxon>Ascomycota</taxon>
        <taxon>Pezizomycotina</taxon>
        <taxon>Leotiomycetes</taxon>
        <taxon>Helotiales</taxon>
        <taxon>Hyaloscyphaceae</taxon>
        <taxon>Hyaloscypha</taxon>
    </lineage>
</organism>
<sequence length="1338" mass="148164">MSSKARKTMRGSRYPSPWSEWVWSELYGRHYRSRLKGPDDWEYQYEVPDILRTTSEEDTLGLAPESYPQQKNYTTETAAKVDVDTLTQGFAQTSISDPATTNTTSTQSGPSGGPFPIAVPYLVQSSPPQILASCASETPSASAPANDAQLYASPSTNWQQRLHIQTGDPYTDREVFDPHYKVHGPGAFKFGKIFKVLWEGPWLPNGTDEGRPSTSRDSTETFRPRWKGERSPFAKVRRFVIIKPMDGHCICLPILTYSGQGVNKSGVNAEDHAIIYSGKEPVAFRGEKEKGLKKRSILVTPDNPRHKLDDASRLNYAKTYCVKYWVKAWFIGKVHSNSEWQIRTDYNRQHFPSQISGVFGANIAEHDAYVHAQGGSSKSGSNDTAPSTNPYIASSAYSSISLTSSTSMKPSESSKSINYRQEEDDSSTLRTSYSSNYYGFGGSTSSPNSSVYQIQPSRVDTPLIVDGQEDDEESGRVDEQYEVSDRLELQTQYRNSVISIEPTSSAENTALGVKTHIDDVSKASLPPLLQQVHKSLLRCWPFPSAKSSQQPLAYCIEWGLESFIENHVKDPTRIGELVTLTGEAVDAEALSSREYISRTYEHTGALLLEGIELNLLQKSNLCIQNQAVKLEFNFTKDSVSGKPQVSLIVTAVFEIHVQIATAVSWMCASFRTSPEAEIMMSSISVTTSVSTPTNRPVITIRPEVLRKPSVGSCWHALFPNRVIAEGFPFRAREQGVGLEVSFQNMARASRCLSFVEYENGLVAHGLASILVPMKELDKDRAVQWHLEDKRKQKLYKLARISQVLSSSPALQDRLKGLQADDLIGRRCFLGLAEHANVVIGTKDYQKTFLQSRSAYAPKEACVKSRSLTVESGFMGFFGANGTYSRTSISLQSTISSGQRWEIDEILDSGSENLALLFDTTKKTGWYIPQISLALQMIHAIISMHKYRIYVGDNEISEDDNCHTFAQPGPDAATEAAMAVKNCLRFRIKKNQFSKSKPAFEDFGDMFERVWDTLSNVEAGLESAEGGFRLAGHVAPKFIHGVEFLDAADMKPSIRIKTAEVDQAWAHLTSEHPLVIFSRDIEPPIAPEASSLCGPWQVVPSKQSYLVSMGLAITPILDRRREGLADGLDWNFRAELIQTHNPGSTVPVKHVQKLVSRKKPRSNSPIRREILKYPTGCFVFGPDAESECKESTVAPRDHNSWASAASVAASSTMLTLGKQTQVSSKMEIRVELPLQPASTSKHQNSAAIRLMEGQKDPQYVFNGPSHSANLGSRSLDGSAQSKITPRIKSALDMLLDKLLSKKQEIGLPSKLLEQAEQAELETIGSESAVGGEYDDLYDA</sequence>
<feature type="region of interest" description="Disordered" evidence="1">
    <location>
        <begin position="205"/>
        <end position="226"/>
    </location>
</feature>
<dbReference type="Proteomes" id="UP000235672">
    <property type="component" value="Unassembled WGS sequence"/>
</dbReference>
<evidence type="ECO:0000313" key="4">
    <source>
        <dbReference type="Proteomes" id="UP000235672"/>
    </source>
</evidence>
<dbReference type="STRING" id="1745343.A0A2J6PWM0"/>
<name>A0A2J6PWM0_9HELO</name>
<feature type="compositionally biased region" description="Basic and acidic residues" evidence="1">
    <location>
        <begin position="217"/>
        <end position="226"/>
    </location>
</feature>
<dbReference type="Pfam" id="PF20233">
    <property type="entry name" value="DUF6590"/>
    <property type="match status" value="1"/>
</dbReference>
<reference evidence="3 4" key="1">
    <citation type="submission" date="2016-05" db="EMBL/GenBank/DDBJ databases">
        <title>A degradative enzymes factory behind the ericoid mycorrhizal symbiosis.</title>
        <authorList>
            <consortium name="DOE Joint Genome Institute"/>
            <person name="Martino E."/>
            <person name="Morin E."/>
            <person name="Grelet G."/>
            <person name="Kuo A."/>
            <person name="Kohler A."/>
            <person name="Daghino S."/>
            <person name="Barry K."/>
            <person name="Choi C."/>
            <person name="Cichocki N."/>
            <person name="Clum A."/>
            <person name="Copeland A."/>
            <person name="Hainaut M."/>
            <person name="Haridas S."/>
            <person name="Labutti K."/>
            <person name="Lindquist E."/>
            <person name="Lipzen A."/>
            <person name="Khouja H.-R."/>
            <person name="Murat C."/>
            <person name="Ohm R."/>
            <person name="Olson A."/>
            <person name="Spatafora J."/>
            <person name="Veneault-Fourrey C."/>
            <person name="Henrissat B."/>
            <person name="Grigoriev I."/>
            <person name="Martin F."/>
            <person name="Perotto S."/>
        </authorList>
    </citation>
    <scope>NUCLEOTIDE SEQUENCE [LARGE SCALE GENOMIC DNA]</scope>
    <source>
        <strain evidence="3 4">UAMH 7357</strain>
    </source>
</reference>
<feature type="domain" description="DUF6590" evidence="2">
    <location>
        <begin position="188"/>
        <end position="338"/>
    </location>
</feature>
<dbReference type="InterPro" id="IPR046497">
    <property type="entry name" value="DUF6590"/>
</dbReference>
<accession>A0A2J6PWM0</accession>
<proteinExistence type="predicted"/>
<feature type="region of interest" description="Disordered" evidence="1">
    <location>
        <begin position="403"/>
        <end position="430"/>
    </location>
</feature>
<protein>
    <recommendedName>
        <fullName evidence="2">DUF6590 domain-containing protein</fullName>
    </recommendedName>
</protein>
<dbReference type="OrthoDB" id="3564119at2759"/>
<feature type="compositionally biased region" description="Polar residues" evidence="1">
    <location>
        <begin position="92"/>
        <end position="109"/>
    </location>
</feature>
<evidence type="ECO:0000256" key="1">
    <source>
        <dbReference type="SAM" id="MobiDB-lite"/>
    </source>
</evidence>
<keyword evidence="4" id="KW-1185">Reference proteome</keyword>
<evidence type="ECO:0000313" key="3">
    <source>
        <dbReference type="EMBL" id="PMD18418.1"/>
    </source>
</evidence>
<gene>
    <name evidence="3" type="ORF">NA56DRAFT_751379</name>
</gene>